<evidence type="ECO:0000313" key="2">
    <source>
        <dbReference type="EMBL" id="HIA97819.1"/>
    </source>
</evidence>
<feature type="transmembrane region" description="Helical" evidence="1">
    <location>
        <begin position="205"/>
        <end position="225"/>
    </location>
</feature>
<organism evidence="2 3">
    <name type="scientific">Marine Group III euryarchaeote</name>
    <dbReference type="NCBI Taxonomy" id="2173149"/>
    <lineage>
        <taxon>Archaea</taxon>
        <taxon>Methanobacteriati</taxon>
        <taxon>Thermoplasmatota</taxon>
        <taxon>Thermoplasmata</taxon>
        <taxon>Candidatus Thermoprofundales</taxon>
    </lineage>
</organism>
<feature type="transmembrane region" description="Helical" evidence="1">
    <location>
        <begin position="85"/>
        <end position="102"/>
    </location>
</feature>
<dbReference type="PANTHER" id="PTHR40700">
    <property type="entry name" value="HYPOTHETICAL MEMBRANE PROTEIN, CONSERVED, DUF63 FAMILY"/>
    <property type="match status" value="1"/>
</dbReference>
<proteinExistence type="predicted"/>
<keyword evidence="1" id="KW-0812">Transmembrane</keyword>
<dbReference type="Pfam" id="PF01889">
    <property type="entry name" value="DUF63"/>
    <property type="match status" value="2"/>
</dbReference>
<feature type="transmembrane region" description="Helical" evidence="1">
    <location>
        <begin position="12"/>
        <end position="31"/>
    </location>
</feature>
<feature type="transmembrane region" description="Helical" evidence="1">
    <location>
        <begin position="351"/>
        <end position="373"/>
    </location>
</feature>
<keyword evidence="1" id="KW-0472">Membrane</keyword>
<feature type="transmembrane region" description="Helical" evidence="1">
    <location>
        <begin position="385"/>
        <end position="402"/>
    </location>
</feature>
<comment type="caution">
    <text evidence="2">The sequence shown here is derived from an EMBL/GenBank/DDBJ whole genome shotgun (WGS) entry which is preliminary data.</text>
</comment>
<feature type="transmembrane region" description="Helical" evidence="1">
    <location>
        <begin position="283"/>
        <end position="301"/>
    </location>
</feature>
<evidence type="ECO:0000256" key="1">
    <source>
        <dbReference type="SAM" id="Phobius"/>
    </source>
</evidence>
<dbReference type="InterPro" id="IPR002749">
    <property type="entry name" value="DUF63"/>
</dbReference>
<feature type="transmembrane region" description="Helical" evidence="1">
    <location>
        <begin position="231"/>
        <end position="253"/>
    </location>
</feature>
<accession>A0A7J4CYX2</accession>
<protein>
    <submittedName>
        <fullName evidence="2">DUF63 family protein</fullName>
    </submittedName>
</protein>
<dbReference type="Proteomes" id="UP000589132">
    <property type="component" value="Unassembled WGS sequence"/>
</dbReference>
<feature type="transmembrane region" description="Helical" evidence="1">
    <location>
        <begin position="114"/>
        <end position="138"/>
    </location>
</feature>
<evidence type="ECO:0000313" key="3">
    <source>
        <dbReference type="Proteomes" id="UP000589132"/>
    </source>
</evidence>
<feature type="transmembrane region" description="Helical" evidence="1">
    <location>
        <begin position="51"/>
        <end position="73"/>
    </location>
</feature>
<dbReference type="AlphaFoldDB" id="A0A7J4CYX2"/>
<dbReference type="EMBL" id="DTTC01000071">
    <property type="protein sequence ID" value="HIA97819.1"/>
    <property type="molecule type" value="Genomic_DNA"/>
</dbReference>
<reference evidence="3" key="1">
    <citation type="journal article" date="2019" name="bioRxiv">
        <title>Genome diversification in globally distributed novel marine Proteobacteria is linked to environmental adaptation.</title>
        <authorList>
            <person name="Zhou Z."/>
            <person name="Tran P.Q."/>
            <person name="Kieft K."/>
            <person name="Anantharaman K."/>
        </authorList>
    </citation>
    <scope>NUCLEOTIDE SEQUENCE [LARGE SCALE GENOMIC DNA]</scope>
</reference>
<feature type="transmembrane region" description="Helical" evidence="1">
    <location>
        <begin position="150"/>
        <end position="167"/>
    </location>
</feature>
<sequence length="412" mass="45659">MEKISENKYIPWVALALVIAIMVVPAVNDFWNTYFVDPIMADSKGEAGAKYNIYNTVIYGLIFFLLFLLVHELLENWKIELDEKFVLASVPLLILGGASRVLEDADAFEPPIQYLFISPLIYGIITLYAILTIGLAVWLSKSDLPSLTKGQGLVAFAIGGYGLWWYFVPGEWLHPSSWSLIVLAVSALTAEFYRGQPLRDPKMFFGIATALLVVLTLLTLAQAPIKNPEILWNTLLISGFLTFTIGYLAWFIANRGIPNPLFLLLAILMGYNSHLALSGAVVLMTYFGLGLSLGCSLAFPLRTWAPAALILNPLYLMLYFGHFFDGSATFLGVEEYGYVEKHVLPTGFINYFGTAAIMLPLKFLVVTGVIAALESEESKEQQQQMVNLLLLFLLTLGLAPGTRDVLRIMFGT</sequence>
<name>A0A7J4CYX2_9ARCH</name>
<dbReference type="PANTHER" id="PTHR40700:SF1">
    <property type="entry name" value="DUF63 DOMAIN-CONTAINING PROTEIN"/>
    <property type="match status" value="1"/>
</dbReference>
<gene>
    <name evidence="2" type="ORF">EYO15_01380</name>
</gene>
<keyword evidence="1" id="KW-1133">Transmembrane helix</keyword>